<dbReference type="InterPro" id="IPR015402">
    <property type="entry name" value="DUF1980"/>
</dbReference>
<dbReference type="PANTHER" id="PTHR40047:SF1">
    <property type="entry name" value="UPF0703 PROTEIN YCGQ"/>
    <property type="match status" value="1"/>
</dbReference>
<dbReference type="eggNOG" id="COG3689">
    <property type="taxonomic scope" value="Bacteria"/>
</dbReference>
<evidence type="ECO:0008006" key="8">
    <source>
        <dbReference type="Google" id="ProtNLM"/>
    </source>
</evidence>
<keyword evidence="1" id="KW-0472">Membrane</keyword>
<reference evidence="5 7" key="2">
    <citation type="submission" date="2014-01" db="EMBL/GenBank/DDBJ databases">
        <title>Draft genome sequencing of Bacillus alcalophilus CGMCC 1.3604.</title>
        <authorList>
            <person name="Yang J."/>
            <person name="Diao L."/>
            <person name="Yang S."/>
        </authorList>
    </citation>
    <scope>NUCLEOTIDE SEQUENCE [LARGE SCALE GENOMIC DNA]</scope>
    <source>
        <strain evidence="5 7">CGMCC 1.3604</strain>
    </source>
</reference>
<dbReference type="PANTHER" id="PTHR40047">
    <property type="entry name" value="UPF0703 PROTEIN YCGQ"/>
    <property type="match status" value="1"/>
</dbReference>
<sequence>MNKINESYSYFSGILLLGFGLLLLAMILSGSLDYYVAPSMHFIVIIGMVFFLLLGLSQIWRSTATAKETHSCNCVAHEETKKGKNSTLLLLFIILVIGFILPDYALSTKMAELKGISYTFPLSDDRLEKNSDFIEEHYTRIAREVEQNEKLIVQDEMFLDVLALLHLRLDSYIGKEIEFTGFVHDDPLLEKGELAIARFAFTCCVADAIGYGFIVQSSEHSDHLKSGWVTVRGVIQTREYEGQLIPQIDVSEMISVYQPELPYVYPTLLTGN</sequence>
<reference evidence="4 6" key="1">
    <citation type="journal article" date="2014" name="Genome Announc.">
        <title>Draft Genome Sequence of Bacillus alcalophilus AV1934, a Classic Alkaliphile Isolated from Human Feces in 1934.</title>
        <authorList>
            <person name="Attie O."/>
            <person name="Jayaprakash A."/>
            <person name="Shah H."/>
            <person name="Paulsen I.T."/>
            <person name="Morino M."/>
            <person name="Takahashi Y."/>
            <person name="Narumi I."/>
            <person name="Sachidanandam R."/>
            <person name="Satoh K."/>
            <person name="Ito M."/>
            <person name="Krulwich T.A."/>
        </authorList>
    </citation>
    <scope>NUCLEOTIDE SEQUENCE [LARGE SCALE GENOMIC DNA]</scope>
    <source>
        <strain evidence="4 6">AV1934</strain>
    </source>
</reference>
<evidence type="ECO:0000259" key="3">
    <source>
        <dbReference type="Pfam" id="PF21537"/>
    </source>
</evidence>
<dbReference type="InterPro" id="IPR048493">
    <property type="entry name" value="DUF1980_N"/>
</dbReference>
<dbReference type="Proteomes" id="UP000002754">
    <property type="component" value="Unassembled WGS sequence"/>
</dbReference>
<feature type="transmembrane region" description="Helical" evidence="1">
    <location>
        <begin position="88"/>
        <end position="106"/>
    </location>
</feature>
<keyword evidence="6" id="KW-1185">Reference proteome</keyword>
<dbReference type="AlphaFoldDB" id="A0A094WLF1"/>
<dbReference type="RefSeq" id="WP_003323906.1">
    <property type="nucleotide sequence ID" value="NZ_ALPT02000008.1"/>
</dbReference>
<dbReference type="NCBIfam" id="TIGR03943">
    <property type="entry name" value="TIGR03943 family putative permease subunit"/>
    <property type="match status" value="1"/>
</dbReference>
<name>A0A094WLF1_ALKAL</name>
<gene>
    <name evidence="5" type="ORF">AJ85_20225</name>
    <name evidence="4" type="ORF">BALCAV_0203635</name>
</gene>
<feature type="transmembrane region" description="Helical" evidence="1">
    <location>
        <begin position="7"/>
        <end position="28"/>
    </location>
</feature>
<dbReference type="Proteomes" id="UP000297014">
    <property type="component" value="Unassembled WGS sequence"/>
</dbReference>
<evidence type="ECO:0000313" key="5">
    <source>
        <dbReference type="EMBL" id="THG88972.1"/>
    </source>
</evidence>
<accession>A0A094WLF1</accession>
<proteinExistence type="predicted"/>
<dbReference type="Pfam" id="PF21537">
    <property type="entry name" value="DUF1980_C"/>
    <property type="match status" value="1"/>
</dbReference>
<evidence type="ECO:0000313" key="7">
    <source>
        <dbReference type="Proteomes" id="UP000297014"/>
    </source>
</evidence>
<feature type="domain" description="DUF1980" evidence="3">
    <location>
        <begin position="134"/>
        <end position="266"/>
    </location>
</feature>
<evidence type="ECO:0000259" key="2">
    <source>
        <dbReference type="Pfam" id="PF09323"/>
    </source>
</evidence>
<dbReference type="InterPro" id="IPR052955">
    <property type="entry name" value="UPF0703_membrane_permease"/>
</dbReference>
<dbReference type="Pfam" id="PF09323">
    <property type="entry name" value="DUF1980"/>
    <property type="match status" value="1"/>
</dbReference>
<evidence type="ECO:0000256" key="1">
    <source>
        <dbReference type="SAM" id="Phobius"/>
    </source>
</evidence>
<keyword evidence="1" id="KW-1133">Transmembrane helix</keyword>
<organism evidence="4 6">
    <name type="scientific">Alkalihalobacillus alcalophilus ATCC 27647 = CGMCC 1.3604</name>
    <dbReference type="NCBI Taxonomy" id="1218173"/>
    <lineage>
        <taxon>Bacteria</taxon>
        <taxon>Bacillati</taxon>
        <taxon>Bacillota</taxon>
        <taxon>Bacilli</taxon>
        <taxon>Bacillales</taxon>
        <taxon>Bacillaceae</taxon>
        <taxon>Alkalihalobacillus</taxon>
    </lineage>
</organism>
<dbReference type="InterPro" id="IPR048447">
    <property type="entry name" value="DUF1980_C"/>
</dbReference>
<feature type="transmembrane region" description="Helical" evidence="1">
    <location>
        <begin position="34"/>
        <end position="56"/>
    </location>
</feature>
<evidence type="ECO:0000313" key="6">
    <source>
        <dbReference type="Proteomes" id="UP000002754"/>
    </source>
</evidence>
<dbReference type="EMBL" id="JALP01000279">
    <property type="protein sequence ID" value="THG88972.1"/>
    <property type="molecule type" value="Genomic_DNA"/>
</dbReference>
<keyword evidence="1" id="KW-0812">Transmembrane</keyword>
<feature type="domain" description="DUF1980" evidence="2">
    <location>
        <begin position="13"/>
        <end position="116"/>
    </location>
</feature>
<protein>
    <recommendedName>
        <fullName evidence="8">TIGR03943 family protein</fullName>
    </recommendedName>
</protein>
<dbReference type="STRING" id="1218173.BALCAV_0203635"/>
<evidence type="ECO:0000313" key="4">
    <source>
        <dbReference type="EMBL" id="KGA98589.1"/>
    </source>
</evidence>
<comment type="caution">
    <text evidence="4">The sequence shown here is derived from an EMBL/GenBank/DDBJ whole genome shotgun (WGS) entry which is preliminary data.</text>
</comment>
<dbReference type="EMBL" id="ALPT02000008">
    <property type="protein sequence ID" value="KGA98589.1"/>
    <property type="molecule type" value="Genomic_DNA"/>
</dbReference>